<evidence type="ECO:0000256" key="1">
    <source>
        <dbReference type="SAM" id="Coils"/>
    </source>
</evidence>
<feature type="signal peptide" evidence="3">
    <location>
        <begin position="1"/>
        <end position="18"/>
    </location>
</feature>
<evidence type="ECO:0000313" key="4">
    <source>
        <dbReference type="EMBL" id="EJT47611.1"/>
    </source>
</evidence>
<name>J5SUL7_TRIAS</name>
<feature type="coiled-coil region" evidence="1">
    <location>
        <begin position="388"/>
        <end position="429"/>
    </location>
</feature>
<feature type="chain" id="PRO_5003785571" evidence="3">
    <location>
        <begin position="19"/>
        <end position="513"/>
    </location>
</feature>
<feature type="region of interest" description="Disordered" evidence="2">
    <location>
        <begin position="93"/>
        <end position="145"/>
    </location>
</feature>
<evidence type="ECO:0000256" key="2">
    <source>
        <dbReference type="SAM" id="MobiDB-lite"/>
    </source>
</evidence>
<dbReference type="HOGENOM" id="CLU_531205_0_0_1"/>
<feature type="region of interest" description="Disordered" evidence="2">
    <location>
        <begin position="258"/>
        <end position="317"/>
    </location>
</feature>
<accession>J5SUL7</accession>
<dbReference type="VEuPathDB" id="FungiDB:A1Q1_03506"/>
<keyword evidence="1" id="KW-0175">Coiled coil</keyword>
<dbReference type="KEGG" id="tasa:A1Q1_03506"/>
<feature type="region of interest" description="Disordered" evidence="2">
    <location>
        <begin position="159"/>
        <end position="224"/>
    </location>
</feature>
<dbReference type="PANTHER" id="PTHR40130:SF1">
    <property type="entry name" value="SPINDLE POLE BODY-ASSOCIATED PROTEIN CUT12 DOMAIN-CONTAINING PROTEIN"/>
    <property type="match status" value="1"/>
</dbReference>
<evidence type="ECO:0000313" key="5">
    <source>
        <dbReference type="Proteomes" id="UP000002748"/>
    </source>
</evidence>
<feature type="compositionally biased region" description="Low complexity" evidence="2">
    <location>
        <begin position="181"/>
        <end position="190"/>
    </location>
</feature>
<organism evidence="4 5">
    <name type="scientific">Trichosporon asahii var. asahii (strain ATCC 90039 / CBS 2479 / JCM 2466 / KCTC 7840 / NBRC 103889/ NCYC 2677 / UAMH 7654)</name>
    <name type="common">Yeast</name>
    <dbReference type="NCBI Taxonomy" id="1186058"/>
    <lineage>
        <taxon>Eukaryota</taxon>
        <taxon>Fungi</taxon>
        <taxon>Dikarya</taxon>
        <taxon>Basidiomycota</taxon>
        <taxon>Agaricomycotina</taxon>
        <taxon>Tremellomycetes</taxon>
        <taxon>Trichosporonales</taxon>
        <taxon>Trichosporonaceae</taxon>
        <taxon>Trichosporon</taxon>
    </lineage>
</organism>
<feature type="compositionally biased region" description="Low complexity" evidence="2">
    <location>
        <begin position="93"/>
        <end position="123"/>
    </location>
</feature>
<comment type="caution">
    <text evidence="4">The sequence shown here is derived from an EMBL/GenBank/DDBJ whole genome shotgun (WGS) entry which is preliminary data.</text>
</comment>
<keyword evidence="3" id="KW-0732">Signal</keyword>
<sequence length="513" mass="54981">MQITLACALVTTILATHAQMSEDNDLQRVTSVLIRAPNADTATLRRGLDAYNQAAELFETARQSSTDDGTQQTLRLLTTQHRKLARDLERRIANAGSSAPSSPVGATFTPPMSSPSSPLGNSPFRPPVSPPPSMSRRSSGTTVGLAKAQNVSSGLAIHANSRGSIPPFSLRPVPSPPGPGAQPQMPRQPRTVGNAVSPTSPILSSSSSSDPPDESFVLPGEVPDSSDPFSRFWGMLENMLEEISFPKALTAAPVSALTDIPELGPDSPTRPELRRERSKRRDKQRPRRTCHHTIKLTAAPVAGEGRAPSPTESFYVVPRNDGTQATTAAADVSGPSPAPKTNEELLLENESLRASLDALAQHAHQLELSNRALKSRSEERDKLVRSVVSGVRREVEDLDKENKQLKGDNEKLRAQVDKFKEKWDKLKAKKEAKAAARAQAAAAAGQSAQAGGSASSTEPHRPALANVIVPMYNSPVRRLSRAQAMRSAGTARLLHAAFRAVAVPEGDKRNKSN</sequence>
<dbReference type="OrthoDB" id="3197614at2759"/>
<dbReference type="AlphaFoldDB" id="J5SUL7"/>
<dbReference type="Proteomes" id="UP000002748">
    <property type="component" value="Unassembled WGS sequence"/>
</dbReference>
<feature type="compositionally biased region" description="Pro residues" evidence="2">
    <location>
        <begin position="124"/>
        <end position="133"/>
    </location>
</feature>
<dbReference type="PANTHER" id="PTHR40130">
    <property type="entry name" value="EXPRESSED PROTEIN"/>
    <property type="match status" value="1"/>
</dbReference>
<feature type="compositionally biased region" description="Basic residues" evidence="2">
    <location>
        <begin position="276"/>
        <end position="294"/>
    </location>
</feature>
<feature type="compositionally biased region" description="Low complexity" evidence="2">
    <location>
        <begin position="197"/>
        <end position="210"/>
    </location>
</feature>
<dbReference type="RefSeq" id="XP_014178779.1">
    <property type="nucleotide sequence ID" value="XM_014323304.1"/>
</dbReference>
<gene>
    <name evidence="4" type="ORF">A1Q1_03506</name>
</gene>
<protein>
    <submittedName>
        <fullName evidence="4">Uncharacterized protein</fullName>
    </submittedName>
</protein>
<dbReference type="GeneID" id="25987019"/>
<reference evidence="4 5" key="1">
    <citation type="journal article" date="2012" name="Eukaryot. Cell">
        <title>Draft genome sequence of CBS 2479, the standard type strain of Trichosporon asahii.</title>
        <authorList>
            <person name="Yang R.Y."/>
            <person name="Li H.T."/>
            <person name="Zhu H."/>
            <person name="Zhou G.P."/>
            <person name="Wang M."/>
            <person name="Wang L."/>
        </authorList>
    </citation>
    <scope>NUCLEOTIDE SEQUENCE [LARGE SCALE GENOMIC DNA]</scope>
    <source>
        <strain evidence="5">ATCC 90039 / CBS 2479 / JCM 2466 / KCTC 7840 / NCYC 2677 / UAMH 7654</strain>
    </source>
</reference>
<proteinExistence type="predicted"/>
<dbReference type="EMBL" id="ALBS01000234">
    <property type="protein sequence ID" value="EJT47611.1"/>
    <property type="molecule type" value="Genomic_DNA"/>
</dbReference>
<evidence type="ECO:0000256" key="3">
    <source>
        <dbReference type="SAM" id="SignalP"/>
    </source>
</evidence>